<sequence length="480" mass="53438">MFQTKTTRLLLGGSLFLAAAFALTSLTIDKPRIWASPAQAQQEMEQLRKLIPPPVFKNRDYNILEYGAKGDGVTNNSIAIKNAIEACNKGGGGRVIVPAGNYLTGPVYLKSNTDFHLESGARIVFSQDTKDYPLVLTRWEGMDCINYSPQFYAYEEENIAITGSGTIDGNASNEHWWSWKGKKQYGWKEGMPNQLKARDSLHLLMHAGTDPRKRIFGDGYYLRPYMFAPYNCRNVMLQGVTMLNSPMWFISPVMCDNVTIEKVHVQADGPNTDGCDPDACWNVLIKDCFFDTGDDCIAIKSGRDEDGRKFGRPALNHIIEGCQMKDGHGGITIGSEIAGGAKNIYAMNCKMSSHNLNIALRFKTSSSRGGIIENIFFKDIEVGSYKDAALSFDMFYEQPGNYVPTIRNILIDNLNVANGGQYGINIHAYKESPVQYLQLFNSTIKGVKTPMKADHVKDLNFTNVRINDSLFTSPATQDNN</sequence>
<evidence type="ECO:0000256" key="4">
    <source>
        <dbReference type="RuleBase" id="RU361169"/>
    </source>
</evidence>
<dbReference type="RefSeq" id="WP_076381406.1">
    <property type="nucleotide sequence ID" value="NZ_AP017422.1"/>
</dbReference>
<dbReference type="Gene3D" id="2.160.20.10">
    <property type="entry name" value="Single-stranded right-handed beta-helix, Pectin lyase-like"/>
    <property type="match status" value="1"/>
</dbReference>
<dbReference type="KEGG" id="fln:FLA_3595"/>
<dbReference type="SUPFAM" id="SSF51126">
    <property type="entry name" value="Pectin lyase-like"/>
    <property type="match status" value="1"/>
</dbReference>
<dbReference type="Pfam" id="PF12708">
    <property type="entry name" value="Pect-lyase_RHGA_epim"/>
    <property type="match status" value="1"/>
</dbReference>
<dbReference type="GO" id="GO:0004650">
    <property type="term" value="F:polygalacturonase activity"/>
    <property type="evidence" value="ECO:0007669"/>
    <property type="project" value="InterPro"/>
</dbReference>
<dbReference type="OrthoDB" id="9795222at2"/>
<protein>
    <submittedName>
        <fullName evidence="6">Polygalacturonase</fullName>
    </submittedName>
</protein>
<gene>
    <name evidence="6" type="ORF">SAMN05421788_10981</name>
</gene>
<keyword evidence="7" id="KW-1185">Reference proteome</keyword>
<dbReference type="SMART" id="SM00710">
    <property type="entry name" value="PbH1"/>
    <property type="match status" value="4"/>
</dbReference>
<reference evidence="7" key="1">
    <citation type="submission" date="2017-01" db="EMBL/GenBank/DDBJ databases">
        <authorList>
            <person name="Varghese N."/>
            <person name="Submissions S."/>
        </authorList>
    </citation>
    <scope>NUCLEOTIDE SEQUENCE [LARGE SCALE GENOMIC DNA]</scope>
    <source>
        <strain evidence="7">DSM 21054</strain>
    </source>
</reference>
<evidence type="ECO:0000259" key="5">
    <source>
        <dbReference type="Pfam" id="PF12708"/>
    </source>
</evidence>
<feature type="domain" description="Rhamnogalacturonase A/B/Epimerase-like pectate lyase" evidence="5">
    <location>
        <begin position="62"/>
        <end position="115"/>
    </location>
</feature>
<keyword evidence="3 4" id="KW-0326">Glycosidase</keyword>
<organism evidence="6 7">
    <name type="scientific">Filimonas lacunae</name>
    <dbReference type="NCBI Taxonomy" id="477680"/>
    <lineage>
        <taxon>Bacteria</taxon>
        <taxon>Pseudomonadati</taxon>
        <taxon>Bacteroidota</taxon>
        <taxon>Chitinophagia</taxon>
        <taxon>Chitinophagales</taxon>
        <taxon>Chitinophagaceae</taxon>
        <taxon>Filimonas</taxon>
    </lineage>
</organism>
<dbReference type="AlphaFoldDB" id="A0A173MJB6"/>
<dbReference type="InterPro" id="IPR000743">
    <property type="entry name" value="Glyco_hydro_28"/>
</dbReference>
<keyword evidence="2 4" id="KW-0378">Hydrolase</keyword>
<evidence type="ECO:0000313" key="7">
    <source>
        <dbReference type="Proteomes" id="UP000186917"/>
    </source>
</evidence>
<evidence type="ECO:0000256" key="3">
    <source>
        <dbReference type="ARBA" id="ARBA00023295"/>
    </source>
</evidence>
<evidence type="ECO:0000256" key="2">
    <source>
        <dbReference type="ARBA" id="ARBA00022801"/>
    </source>
</evidence>
<dbReference type="PROSITE" id="PS00502">
    <property type="entry name" value="POLYGALACTURONASE"/>
    <property type="match status" value="1"/>
</dbReference>
<accession>A0A173MJB6</accession>
<dbReference type="InterPro" id="IPR012334">
    <property type="entry name" value="Pectin_lyas_fold"/>
</dbReference>
<dbReference type="PANTHER" id="PTHR31339:SF9">
    <property type="entry name" value="PLASMIN AND FIBRONECTIN-BINDING PROTEIN A"/>
    <property type="match status" value="1"/>
</dbReference>
<dbReference type="PANTHER" id="PTHR31339">
    <property type="entry name" value="PECTIN LYASE-RELATED"/>
    <property type="match status" value="1"/>
</dbReference>
<dbReference type="GO" id="GO:0005975">
    <property type="term" value="P:carbohydrate metabolic process"/>
    <property type="evidence" value="ECO:0007669"/>
    <property type="project" value="InterPro"/>
</dbReference>
<name>A0A173MJB6_9BACT</name>
<dbReference type="InterPro" id="IPR006626">
    <property type="entry name" value="PbH1"/>
</dbReference>
<dbReference type="InterPro" id="IPR011050">
    <property type="entry name" value="Pectin_lyase_fold/virulence"/>
</dbReference>
<dbReference type="EMBL" id="FTOR01000009">
    <property type="protein sequence ID" value="SIT29924.1"/>
    <property type="molecule type" value="Genomic_DNA"/>
</dbReference>
<evidence type="ECO:0000256" key="1">
    <source>
        <dbReference type="ARBA" id="ARBA00008834"/>
    </source>
</evidence>
<dbReference type="InterPro" id="IPR024535">
    <property type="entry name" value="RHGA/B-epi-like_pectate_lyase"/>
</dbReference>
<comment type="similarity">
    <text evidence="1 4">Belongs to the glycosyl hydrolase 28 family.</text>
</comment>
<proteinExistence type="inferred from homology"/>
<evidence type="ECO:0000313" key="6">
    <source>
        <dbReference type="EMBL" id="SIT29924.1"/>
    </source>
</evidence>
<dbReference type="Pfam" id="PF00295">
    <property type="entry name" value="Glyco_hydro_28"/>
    <property type="match status" value="1"/>
</dbReference>
<dbReference type="STRING" id="477680.SAMN05421788_10981"/>
<dbReference type="Proteomes" id="UP000186917">
    <property type="component" value="Unassembled WGS sequence"/>
</dbReference>
<dbReference type="InterPro" id="IPR051801">
    <property type="entry name" value="GH28_Enzymes"/>
</dbReference>